<dbReference type="PIRSF" id="PIRSF016210">
    <property type="entry name" value="UCP016210"/>
    <property type="match status" value="1"/>
</dbReference>
<evidence type="ECO:0000256" key="3">
    <source>
        <dbReference type="ARBA" id="ARBA00022833"/>
    </source>
</evidence>
<comment type="catalytic activity">
    <reaction evidence="4">
        <text>a D-aminoacyl-tRNA + H2O = a tRNA + a D-alpha-amino acid + H(+)</text>
        <dbReference type="Rhea" id="RHEA:13953"/>
        <dbReference type="Rhea" id="RHEA-COMP:10123"/>
        <dbReference type="Rhea" id="RHEA-COMP:10124"/>
        <dbReference type="ChEBI" id="CHEBI:15377"/>
        <dbReference type="ChEBI" id="CHEBI:15378"/>
        <dbReference type="ChEBI" id="CHEBI:59871"/>
        <dbReference type="ChEBI" id="CHEBI:78442"/>
        <dbReference type="ChEBI" id="CHEBI:79333"/>
        <dbReference type="EC" id="3.1.1.96"/>
    </reaction>
</comment>
<dbReference type="InterPro" id="IPR007508">
    <property type="entry name" value="DtdA"/>
</dbReference>
<comment type="subunit">
    <text evidence="4">Monomer.</text>
</comment>
<dbReference type="EC" id="3.1.1.96" evidence="4"/>
<reference evidence="5 6" key="1">
    <citation type="submission" date="2019-10" db="EMBL/GenBank/DDBJ databases">
        <title>Genome Sequences from Six Type Strain Members of the Archaeal Family Sulfolobaceae: Acidianus ambivalens, Acidianus infernus, Metallosphaera prunae, Stygiolobus azoricus, Sulfolobus metallicus, and Sulfurisphaera ohwakuensis.</title>
        <authorList>
            <person name="Counts J.A."/>
            <person name="Kelly R.M."/>
        </authorList>
    </citation>
    <scope>NUCLEOTIDE SEQUENCE [LARGE SCALE GENOMIC DNA]</scope>
    <source>
        <strain evidence="5 6">FC6</strain>
    </source>
</reference>
<dbReference type="Gene3D" id="3.40.50.10700">
    <property type="entry name" value="AF0625-like"/>
    <property type="match status" value="1"/>
</dbReference>
<dbReference type="GO" id="GO:0019478">
    <property type="term" value="P:D-amino acid catabolic process"/>
    <property type="evidence" value="ECO:0007669"/>
    <property type="project" value="UniProtKB-UniRule"/>
</dbReference>
<comment type="cofactor">
    <cofactor evidence="4">
        <name>Zn(2+)</name>
        <dbReference type="ChEBI" id="CHEBI:29105"/>
    </cofactor>
    <text evidence="4">Binds 2 Zn(2+) ions per subunit.</text>
</comment>
<comment type="similarity">
    <text evidence="4">Belongs to the DtdA deacylase family.</text>
</comment>
<keyword evidence="1 4" id="KW-0479">Metal-binding</keyword>
<keyword evidence="6" id="KW-1185">Reference proteome</keyword>
<evidence type="ECO:0000313" key="6">
    <source>
        <dbReference type="Proteomes" id="UP000423396"/>
    </source>
</evidence>
<dbReference type="GO" id="GO:0051499">
    <property type="term" value="F:D-aminoacyl-tRNA deacylase activity"/>
    <property type="evidence" value="ECO:0007669"/>
    <property type="project" value="UniProtKB-UniRule"/>
</dbReference>
<evidence type="ECO:0000256" key="1">
    <source>
        <dbReference type="ARBA" id="ARBA00022723"/>
    </source>
</evidence>
<dbReference type="InterPro" id="IPR018033">
    <property type="entry name" value="Deacylase_DtdA_archaea"/>
</dbReference>
<accession>A0A650CQP9</accession>
<comment type="catalytic activity">
    <reaction evidence="4">
        <text>glycyl-tRNA(Ala) + H2O = tRNA(Ala) + glycine + H(+)</text>
        <dbReference type="Rhea" id="RHEA:53744"/>
        <dbReference type="Rhea" id="RHEA-COMP:9657"/>
        <dbReference type="Rhea" id="RHEA-COMP:13640"/>
        <dbReference type="ChEBI" id="CHEBI:15377"/>
        <dbReference type="ChEBI" id="CHEBI:15378"/>
        <dbReference type="ChEBI" id="CHEBI:57305"/>
        <dbReference type="ChEBI" id="CHEBI:78442"/>
        <dbReference type="ChEBI" id="CHEBI:78522"/>
        <dbReference type="EC" id="3.1.1.96"/>
    </reaction>
</comment>
<dbReference type="Gene3D" id="3.40.630.50">
    <property type="entry name" value="AF0625-like"/>
    <property type="match status" value="1"/>
</dbReference>
<evidence type="ECO:0000313" key="5">
    <source>
        <dbReference type="EMBL" id="QGR20171.1"/>
    </source>
</evidence>
<dbReference type="GeneID" id="42799275"/>
<evidence type="ECO:0000256" key="4">
    <source>
        <dbReference type="HAMAP-Rule" id="MF_00562"/>
    </source>
</evidence>
<keyword evidence="2 4" id="KW-0378">Hydrolase</keyword>
<dbReference type="AlphaFoldDB" id="A0A650CQP9"/>
<dbReference type="PANTHER" id="PTHR34667">
    <property type="entry name" value="D-AMINOACYL-TRNA DEACYLASE"/>
    <property type="match status" value="1"/>
</dbReference>
<proteinExistence type="inferred from homology"/>
<dbReference type="EMBL" id="CP045483">
    <property type="protein sequence ID" value="QGR20171.1"/>
    <property type="molecule type" value="Genomic_DNA"/>
</dbReference>
<comment type="function">
    <text evidence="4">D-aminoacyl-tRNA deacylase with broad substrate specificity. By recycling D-aminoacyl-tRNA to D-amino acids and free tRNA molecules, this enzyme counteracts the toxicity associated with the formation of D-aminoacyl-tRNA entities in vivo.</text>
</comment>
<dbReference type="Pfam" id="PF04414">
    <property type="entry name" value="tRNA_deacylase"/>
    <property type="match status" value="1"/>
</dbReference>
<dbReference type="GO" id="GO:0106026">
    <property type="term" value="F:Gly-tRNA(Ala) deacylase activity"/>
    <property type="evidence" value="ECO:0007669"/>
    <property type="project" value="RHEA"/>
</dbReference>
<dbReference type="OrthoDB" id="9863at2157"/>
<dbReference type="KEGG" id="sazo:D1868_09355"/>
<organism evidence="5 6">
    <name type="scientific">Stygiolobus azoricus</name>
    <dbReference type="NCBI Taxonomy" id="41675"/>
    <lineage>
        <taxon>Archaea</taxon>
        <taxon>Thermoproteota</taxon>
        <taxon>Thermoprotei</taxon>
        <taxon>Sulfolobales</taxon>
        <taxon>Sulfolobaceae</taxon>
        <taxon>Stygiolobus</taxon>
    </lineage>
</organism>
<dbReference type="SUPFAM" id="SSF142535">
    <property type="entry name" value="AF0625-like"/>
    <property type="match status" value="1"/>
</dbReference>
<dbReference type="NCBIfam" id="NF003070">
    <property type="entry name" value="PRK03995.1-1"/>
    <property type="match status" value="1"/>
</dbReference>
<protein>
    <recommendedName>
        <fullName evidence="4">D-aminoacyl-tRNA deacylase</fullName>
        <ecNumber evidence="4">3.1.1.96</ecNumber>
    </recommendedName>
</protein>
<dbReference type="Proteomes" id="UP000423396">
    <property type="component" value="Chromosome"/>
</dbReference>
<gene>
    <name evidence="4" type="primary">dtdA</name>
    <name evidence="5" type="ORF">D1868_09355</name>
</gene>
<dbReference type="PANTHER" id="PTHR34667:SF1">
    <property type="entry name" value="D-AMINOACYL-TRNA DEACYLASE"/>
    <property type="match status" value="1"/>
</dbReference>
<dbReference type="RefSeq" id="WP_156007620.1">
    <property type="nucleotide sequence ID" value="NZ_CP045483.1"/>
</dbReference>
<dbReference type="GO" id="GO:0008270">
    <property type="term" value="F:zinc ion binding"/>
    <property type="evidence" value="ECO:0007669"/>
    <property type="project" value="UniProtKB-UniRule"/>
</dbReference>
<dbReference type="HAMAP" id="MF_00562">
    <property type="entry name" value="Deacylase_DtdA"/>
    <property type="match status" value="1"/>
</dbReference>
<sequence>MRVNFLLSIKDPVGITIKKLGYKFDEIEDDVIDFRYDKGDVIIIFSRHESSSKTPSLTVHYPGNPGSNAFGGEPFKLGIAFPKLLSSIFREILSLPVNIQKAIEATHHGPTYQTHPVIFVEIGSDITYWQNENLVKMMVEATLRGVDKLDQTVCEEIIAGVGGTHYTPYFSKISTSKCIGHVVSKYYLNEINQEVVRQVIMNSVEKVDKIIFDNVNSSIKNKIVEYIKWIDSNIKLESR</sequence>
<evidence type="ECO:0000256" key="2">
    <source>
        <dbReference type="ARBA" id="ARBA00022801"/>
    </source>
</evidence>
<name>A0A650CQP9_9CREN</name>
<keyword evidence="3 4" id="KW-0862">Zinc</keyword>